<comment type="caution">
    <text evidence="2">The sequence shown here is derived from an EMBL/GenBank/DDBJ whole genome shotgun (WGS) entry which is preliminary data.</text>
</comment>
<proteinExistence type="predicted"/>
<name>A0A120G6F0_PSEFL</name>
<dbReference type="EMBL" id="LCYA01000128">
    <property type="protein sequence ID" value="KWV85589.1"/>
    <property type="molecule type" value="Genomic_DNA"/>
</dbReference>
<protein>
    <submittedName>
        <fullName evidence="2">Uncharacterized protein</fullName>
    </submittedName>
</protein>
<evidence type="ECO:0000313" key="3">
    <source>
        <dbReference type="Proteomes" id="UP000061348"/>
    </source>
</evidence>
<sequence>MLEVVHVDIAGGEADVGRDPVGELHQFDLQALLAGLFYGGFQRNGEGSGGADFQRGVGGKYRRAE</sequence>
<evidence type="ECO:0000256" key="1">
    <source>
        <dbReference type="SAM" id="MobiDB-lite"/>
    </source>
</evidence>
<feature type="region of interest" description="Disordered" evidence="1">
    <location>
        <begin position="44"/>
        <end position="65"/>
    </location>
</feature>
<reference evidence="2 3" key="1">
    <citation type="submission" date="2015-05" db="EMBL/GenBank/DDBJ databases">
        <title>A genomic and transcriptomic approach to investigate the blue pigment phenotype in Pseudomonas fluorescens.</title>
        <authorList>
            <person name="Andreani N.A."/>
            <person name="Cardazzo B."/>
        </authorList>
    </citation>
    <scope>NUCLEOTIDE SEQUENCE [LARGE SCALE GENOMIC DNA]</scope>
    <source>
        <strain evidence="2 3">Ps_22</strain>
    </source>
</reference>
<dbReference type="Proteomes" id="UP000061348">
    <property type="component" value="Unassembled WGS sequence"/>
</dbReference>
<dbReference type="AlphaFoldDB" id="A0A120G6F0"/>
<gene>
    <name evidence="2" type="ORF">PFLmoz3_04834</name>
</gene>
<organism evidence="2 3">
    <name type="scientific">Pseudomonas fluorescens</name>
    <dbReference type="NCBI Taxonomy" id="294"/>
    <lineage>
        <taxon>Bacteria</taxon>
        <taxon>Pseudomonadati</taxon>
        <taxon>Pseudomonadota</taxon>
        <taxon>Gammaproteobacteria</taxon>
        <taxon>Pseudomonadales</taxon>
        <taxon>Pseudomonadaceae</taxon>
        <taxon>Pseudomonas</taxon>
    </lineage>
</organism>
<evidence type="ECO:0000313" key="2">
    <source>
        <dbReference type="EMBL" id="KWV85589.1"/>
    </source>
</evidence>
<accession>A0A120G6F0</accession>